<evidence type="ECO:0000313" key="3">
    <source>
        <dbReference type="Proteomes" id="UP000228687"/>
    </source>
</evidence>
<evidence type="ECO:0000313" key="2">
    <source>
        <dbReference type="EMBL" id="PIS43225.1"/>
    </source>
</evidence>
<comment type="caution">
    <text evidence="2">The sequence shown here is derived from an EMBL/GenBank/DDBJ whole genome shotgun (WGS) entry which is preliminary data.</text>
</comment>
<proteinExistence type="predicted"/>
<dbReference type="Proteomes" id="UP000228687">
    <property type="component" value="Unassembled WGS sequence"/>
</dbReference>
<sequence length="130" mass="14932">MRLDELLPSRRHGIKKRKQHHHRTNENEEGGCANGGLRWNEEEPELGRGFLTLPKQEPPRATLFRYERSELGNKKCPVGAQRVCERARELGVLMLGEIGSNRVEKGLQFCRKRYRSTQSVGRASRVPLIS</sequence>
<accession>A0A2H0YXL4</accession>
<name>A0A2H0YXL4_9BACT</name>
<feature type="region of interest" description="Disordered" evidence="1">
    <location>
        <begin position="1"/>
        <end position="38"/>
    </location>
</feature>
<gene>
    <name evidence="2" type="ORF">COT23_02445</name>
</gene>
<protein>
    <submittedName>
        <fullName evidence="2">Uncharacterized protein</fullName>
    </submittedName>
</protein>
<organism evidence="2 3">
    <name type="scientific">Candidatus Kaiserbacteria bacterium CG08_land_8_20_14_0_20_50_21</name>
    <dbReference type="NCBI Taxonomy" id="1974604"/>
    <lineage>
        <taxon>Bacteria</taxon>
        <taxon>Candidatus Kaiseribacteriota</taxon>
    </lineage>
</organism>
<evidence type="ECO:0000256" key="1">
    <source>
        <dbReference type="SAM" id="MobiDB-lite"/>
    </source>
</evidence>
<feature type="compositionally biased region" description="Basic residues" evidence="1">
    <location>
        <begin position="9"/>
        <end position="23"/>
    </location>
</feature>
<dbReference type="AlphaFoldDB" id="A0A2H0YXL4"/>
<reference evidence="3" key="1">
    <citation type="submission" date="2017-09" db="EMBL/GenBank/DDBJ databases">
        <title>Depth-based differentiation of microbial function through sediment-hosted aquifers and enrichment of novel symbionts in the deep terrestrial subsurface.</title>
        <authorList>
            <person name="Probst A.J."/>
            <person name="Ladd B."/>
            <person name="Jarett J.K."/>
            <person name="Geller-Mcgrath D.E."/>
            <person name="Sieber C.M.K."/>
            <person name="Emerson J.B."/>
            <person name="Anantharaman K."/>
            <person name="Thomas B.C."/>
            <person name="Malmstrom R."/>
            <person name="Stieglmeier M."/>
            <person name="Klingl A."/>
            <person name="Woyke T."/>
            <person name="Ryan C.M."/>
            <person name="Banfield J.F."/>
        </authorList>
    </citation>
    <scope>NUCLEOTIDE SEQUENCE [LARGE SCALE GENOMIC DNA]</scope>
</reference>
<dbReference type="EMBL" id="PEXT01000051">
    <property type="protein sequence ID" value="PIS43225.1"/>
    <property type="molecule type" value="Genomic_DNA"/>
</dbReference>